<feature type="domain" description="Xylose isomerase-like TIM barrel" evidence="4">
    <location>
        <begin position="34"/>
        <end position="289"/>
    </location>
</feature>
<evidence type="ECO:0000256" key="2">
    <source>
        <dbReference type="ARBA" id="ARBA00023211"/>
    </source>
</evidence>
<keyword evidence="3 5" id="KW-0413">Isomerase</keyword>
<dbReference type="GO" id="GO:0009045">
    <property type="term" value="F:xylose isomerase activity"/>
    <property type="evidence" value="ECO:0007669"/>
    <property type="project" value="UniProtKB-EC"/>
</dbReference>
<dbReference type="InterPro" id="IPR050337">
    <property type="entry name" value="L-rhamnose_isomerase"/>
</dbReference>
<dbReference type="Pfam" id="PF01261">
    <property type="entry name" value="AP_endonuc_2"/>
    <property type="match status" value="1"/>
</dbReference>
<dbReference type="GO" id="GO:0046872">
    <property type="term" value="F:metal ion binding"/>
    <property type="evidence" value="ECO:0007669"/>
    <property type="project" value="UniProtKB-KW"/>
</dbReference>
<organism evidence="5">
    <name type="scientific">uncultured spirochete</name>
    <dbReference type="NCBI Taxonomy" id="156406"/>
    <lineage>
        <taxon>Bacteria</taxon>
        <taxon>Pseudomonadati</taxon>
        <taxon>Spirochaetota</taxon>
        <taxon>Spirochaetia</taxon>
        <taxon>Spirochaetales</taxon>
        <taxon>environmental samples</taxon>
    </lineage>
</organism>
<gene>
    <name evidence="5" type="ORF">SPIROBIBN47_260062</name>
</gene>
<reference evidence="5" key="1">
    <citation type="submission" date="2017-02" db="EMBL/GenBank/DDBJ databases">
        <authorList>
            <person name="Regsiter A."/>
            <person name="William W."/>
        </authorList>
    </citation>
    <scope>NUCLEOTIDE SEQUENCE</scope>
    <source>
        <strain evidence="5">Bib</strain>
    </source>
</reference>
<accession>A0A3P3XIL2</accession>
<dbReference type="SUPFAM" id="SSF51658">
    <property type="entry name" value="Xylose isomerase-like"/>
    <property type="match status" value="1"/>
</dbReference>
<evidence type="ECO:0000259" key="4">
    <source>
        <dbReference type="Pfam" id="PF01261"/>
    </source>
</evidence>
<keyword evidence="2" id="KW-0464">Manganese</keyword>
<dbReference type="Gene3D" id="3.20.20.150">
    <property type="entry name" value="Divalent-metal-dependent TIM barrel enzymes"/>
    <property type="match status" value="1"/>
</dbReference>
<keyword evidence="1" id="KW-0479">Metal-binding</keyword>
<evidence type="ECO:0000313" key="5">
    <source>
        <dbReference type="EMBL" id="SLM12818.1"/>
    </source>
</evidence>
<evidence type="ECO:0000256" key="1">
    <source>
        <dbReference type="ARBA" id="ARBA00022723"/>
    </source>
</evidence>
<dbReference type="PANTHER" id="PTHR30268:SF0">
    <property type="entry name" value="L-RHAMNOSE ISOMERASE"/>
    <property type="match status" value="1"/>
</dbReference>
<dbReference type="AlphaFoldDB" id="A0A3P3XIL2"/>
<evidence type="ECO:0000256" key="3">
    <source>
        <dbReference type="ARBA" id="ARBA00023235"/>
    </source>
</evidence>
<dbReference type="EMBL" id="FWDM01000019">
    <property type="protein sequence ID" value="SLM12818.1"/>
    <property type="molecule type" value="Genomic_DNA"/>
</dbReference>
<proteinExistence type="predicted"/>
<dbReference type="PANTHER" id="PTHR30268">
    <property type="entry name" value="L-RHAMNOSE ISOMERASE"/>
    <property type="match status" value="1"/>
</dbReference>
<name>A0A3P3XIL2_9SPIR</name>
<sequence>MPRYSVILGNLGNTCDRFLSTGYKNQPSKEIMIRQASEIEGVEGIELVGSWDIDEHNADQIGDLLGKYNLSCVSIIPDLFSQKKWGTGSIASKDPDIRAQAMDYLFSICEISRKIGCSLINIWPGQDGYDYCLQANYLAERQIIIENIKKLAFFYPDLRFSLEYKLKEPRTHSFLARASDTLLVAMATELPNVGVTIDTGHALFAYENMAESAVMLDMSGKKLFHLHFNDNYRYWDDDMIVGSVHLVEYVELLYWLKKIDYNGWYSMDQYPYREDGKHAIEESVKFIQAIERKLTPSAMKEIDNLLAEGKAVESQKWFREFIFS</sequence>
<dbReference type="InterPro" id="IPR013022">
    <property type="entry name" value="Xyl_isomerase-like_TIM-brl"/>
</dbReference>
<protein>
    <submittedName>
        <fullName evidence="5">Xylose isomerase</fullName>
        <ecNumber evidence="5">5.3.1.5</ecNumber>
    </submittedName>
</protein>
<dbReference type="EC" id="5.3.1.5" evidence="5"/>
<dbReference type="InterPro" id="IPR036237">
    <property type="entry name" value="Xyl_isomerase-like_sf"/>
</dbReference>